<name>A0A7S2P201_9STRA</name>
<keyword evidence="2" id="KW-1133">Transmembrane helix</keyword>
<evidence type="ECO:0000313" key="3">
    <source>
        <dbReference type="EMBL" id="CAD9574125.1"/>
    </source>
</evidence>
<feature type="region of interest" description="Disordered" evidence="1">
    <location>
        <begin position="534"/>
        <end position="562"/>
    </location>
</feature>
<feature type="transmembrane region" description="Helical" evidence="2">
    <location>
        <begin position="631"/>
        <end position="650"/>
    </location>
</feature>
<protein>
    <submittedName>
        <fullName evidence="3">Uncharacterized protein</fullName>
    </submittedName>
</protein>
<gene>
    <name evidence="3" type="ORF">LDAN0321_LOCUS8396</name>
</gene>
<keyword evidence="2" id="KW-0472">Membrane</keyword>
<dbReference type="AlphaFoldDB" id="A0A7S2P201"/>
<organism evidence="3">
    <name type="scientific">Leptocylindrus danicus</name>
    <dbReference type="NCBI Taxonomy" id="163516"/>
    <lineage>
        <taxon>Eukaryota</taxon>
        <taxon>Sar</taxon>
        <taxon>Stramenopiles</taxon>
        <taxon>Ochrophyta</taxon>
        <taxon>Bacillariophyta</taxon>
        <taxon>Coscinodiscophyceae</taxon>
        <taxon>Chaetocerotophycidae</taxon>
        <taxon>Leptocylindrales</taxon>
        <taxon>Leptocylindraceae</taxon>
        <taxon>Leptocylindrus</taxon>
    </lineage>
</organism>
<evidence type="ECO:0000256" key="1">
    <source>
        <dbReference type="SAM" id="MobiDB-lite"/>
    </source>
</evidence>
<keyword evidence="2" id="KW-0812">Transmembrane</keyword>
<dbReference type="Pfam" id="PF11397">
    <property type="entry name" value="GlcNAc"/>
    <property type="match status" value="1"/>
</dbReference>
<reference evidence="3" key="1">
    <citation type="submission" date="2021-01" db="EMBL/GenBank/DDBJ databases">
        <authorList>
            <person name="Corre E."/>
            <person name="Pelletier E."/>
            <person name="Niang G."/>
            <person name="Scheremetjew M."/>
            <person name="Finn R."/>
            <person name="Kale V."/>
            <person name="Holt S."/>
            <person name="Cochrane G."/>
            <person name="Meng A."/>
            <person name="Brown T."/>
            <person name="Cohen L."/>
        </authorList>
    </citation>
    <scope>NUCLEOTIDE SEQUENCE</scope>
    <source>
        <strain evidence="3">B650</strain>
    </source>
</reference>
<evidence type="ECO:0000256" key="2">
    <source>
        <dbReference type="SAM" id="Phobius"/>
    </source>
</evidence>
<accession>A0A7S2P201</accession>
<sequence>MSSTSPPGGKIEQVKLDIKTWPLPKDPPLGMPALFLGRDTKTYGEAGTGWVEYVPEYECGGIYGKTAPDYQCPFTLAHHDNNLDLNKRDAGSDTPNKEDRKLHVMIASYRDPLCPITLFNLFTKAAYPELLHVNVLMQNDPEVDDHCLKVYCKMIQEHKDNAKVGGNHEPLKTHSLRNSFDLDAQCPHADQVYIHEIHAKDAKGPTFARGMLSADMDQQYHDGKLSPQDYCMSTDSHMDFTVHWDKDMVEMWHAAENEYAVLSSYVNDVERMADVNGRKEVPHLCMITYTSNVRTHATKCARALPRPKLTNAVWGAGLSFSKCHADLKAQVDPHTPHIFDGEEFNRAARFFTHGYDIYTPNASHVYHDYHRSQANPVMHTWGKSFSREEKIYSEYRLSTMIDLAGGEKDKDKSMAMKRSKYGLGDRRTLDQLIDFTGFGLRERKITIDGKNRCGNTRWVPFREHTKGVNYIPRFDVEENPLDPPDETGIWHEGQGKVDEISGAGAVQNKILEENMVTVKKGVERAIETADVMRAEKEKETFEGQVQNSDSEEEEEESSEEEYETHIMGFNDVPDHVAKKIAAAVQNSRSNSILHPPSQGVSSKVSNLRSSGNTQISISHHGFGHLPLPIKLGVIVLTLGLCLTFLLNMSSNSGRKVLRKRRKLKRNV</sequence>
<dbReference type="PANTHER" id="PTHR34496">
    <property type="entry name" value="GLCNAC TRANSFERASE-RELATED"/>
    <property type="match status" value="1"/>
</dbReference>
<dbReference type="PANTHER" id="PTHR34496:SF6">
    <property type="entry name" value="GLYCOSYLTRANSFERASE 2-LIKE DOMAIN-CONTAINING PROTEIN"/>
    <property type="match status" value="1"/>
</dbReference>
<dbReference type="InterPro" id="IPR021067">
    <property type="entry name" value="Glycosyltransferase"/>
</dbReference>
<proteinExistence type="predicted"/>
<feature type="compositionally biased region" description="Acidic residues" evidence="1">
    <location>
        <begin position="549"/>
        <end position="562"/>
    </location>
</feature>
<dbReference type="EMBL" id="HBGY01013102">
    <property type="protein sequence ID" value="CAD9574125.1"/>
    <property type="molecule type" value="Transcribed_RNA"/>
</dbReference>